<evidence type="ECO:0000256" key="1">
    <source>
        <dbReference type="SAM" id="MobiDB-lite"/>
    </source>
</evidence>
<organism evidence="2">
    <name type="scientific">Campylobacter fetus</name>
    <dbReference type="NCBI Taxonomy" id="196"/>
    <lineage>
        <taxon>Bacteria</taxon>
        <taxon>Pseudomonadati</taxon>
        <taxon>Campylobacterota</taxon>
        <taxon>Epsilonproteobacteria</taxon>
        <taxon>Campylobacterales</taxon>
        <taxon>Campylobacteraceae</taxon>
        <taxon>Campylobacter</taxon>
    </lineage>
</organism>
<dbReference type="Pfam" id="PF12118">
    <property type="entry name" value="SprA-related"/>
    <property type="match status" value="1"/>
</dbReference>
<comment type="caution">
    <text evidence="2">The sequence shown here is derived from an EMBL/GenBank/DDBJ whole genome shotgun (WGS) entry which is preliminary data.</text>
</comment>
<reference evidence="2" key="1">
    <citation type="submission" date="2018-05" db="EMBL/GenBank/DDBJ databases">
        <authorList>
            <consortium name="PulseNet: The National Subtyping Network for Foodborne Disease Surveillance"/>
            <person name="Tarr C.L."/>
            <person name="Trees E."/>
            <person name="Katz L.S."/>
            <person name="Carleton-Romer H.A."/>
            <person name="Stroika S."/>
            <person name="Kucerova Z."/>
            <person name="Roache K.F."/>
            <person name="Sabol A.L."/>
            <person name="Besser J."/>
            <person name="Gerner-Smidt P."/>
        </authorList>
    </citation>
    <scope>NUCLEOTIDE SEQUENCE</scope>
    <source>
        <strain evidence="2">2014D-0197</strain>
    </source>
</reference>
<gene>
    <name evidence="2" type="ORF">AAH17_00610</name>
</gene>
<proteinExistence type="predicted"/>
<dbReference type="EMBL" id="AACCXK010000001">
    <property type="protein sequence ID" value="EAK0452166.1"/>
    <property type="molecule type" value="Genomic_DNA"/>
</dbReference>
<evidence type="ECO:0000313" key="2">
    <source>
        <dbReference type="EMBL" id="EAK0452166.1"/>
    </source>
</evidence>
<feature type="compositionally biased region" description="Low complexity" evidence="1">
    <location>
        <begin position="129"/>
        <end position="139"/>
    </location>
</feature>
<feature type="region of interest" description="Disordered" evidence="1">
    <location>
        <begin position="127"/>
        <end position="146"/>
    </location>
</feature>
<dbReference type="AlphaFoldDB" id="A0A5L4IHF4"/>
<feature type="compositionally biased region" description="Basic and acidic residues" evidence="1">
    <location>
        <begin position="21"/>
        <end position="73"/>
    </location>
</feature>
<feature type="region of interest" description="Disordered" evidence="1">
    <location>
        <begin position="152"/>
        <end position="201"/>
    </location>
</feature>
<sequence length="201" mass="21647">MTIGNSLSTISPYGDYGIKNSDSKEDTLKTSQNSEDKNNNSKKDEKNVTQLSDKEKLQVAKLQKRDAEVRTHEAAHMAAGAGLTSGTNYTYQRGPDSKMYAIGGEVGIDTSPGSTPEETIQKAQQIKRAALAPSSPSPADLKIAANAASMEISAKAQMQQEQQDDSKGEDNNSALPNSTNKNNTKNPYKQDTYIPSTIGLF</sequence>
<dbReference type="RefSeq" id="WP_152789310.1">
    <property type="nucleotide sequence ID" value="NZ_AACKKR020000027.1"/>
</dbReference>
<accession>A0A5L4IHF4</accession>
<feature type="region of interest" description="Disordered" evidence="1">
    <location>
        <begin position="1"/>
        <end position="73"/>
    </location>
</feature>
<evidence type="ECO:0008006" key="3">
    <source>
        <dbReference type="Google" id="ProtNLM"/>
    </source>
</evidence>
<protein>
    <recommendedName>
        <fullName evidence="3">SrpA-related protein</fullName>
    </recommendedName>
</protein>
<name>A0A5L4IHF4_CAMFE</name>
<feature type="compositionally biased region" description="Polar residues" evidence="1">
    <location>
        <begin position="1"/>
        <end position="11"/>
    </location>
</feature>
<feature type="compositionally biased region" description="Low complexity" evidence="1">
    <location>
        <begin position="176"/>
        <end position="187"/>
    </location>
</feature>
<dbReference type="InterPro" id="IPR021973">
    <property type="entry name" value="SprA-related"/>
</dbReference>